<proteinExistence type="predicted"/>
<dbReference type="Proteomes" id="UP000829685">
    <property type="component" value="Unassembled WGS sequence"/>
</dbReference>
<protein>
    <submittedName>
        <fullName evidence="2">Uncharacterized protein</fullName>
    </submittedName>
</protein>
<reference evidence="2" key="1">
    <citation type="submission" date="2021-03" db="EMBL/GenBank/DDBJ databases">
        <title>Revisited historic fungal species revealed as producer of novel bioactive compounds through whole genome sequencing and comparative genomics.</title>
        <authorList>
            <person name="Vignolle G.A."/>
            <person name="Hochenegger N."/>
            <person name="Mach R.L."/>
            <person name="Mach-Aigner A.R."/>
            <person name="Javad Rahimi M."/>
            <person name="Salim K.A."/>
            <person name="Chan C.M."/>
            <person name="Lim L.B.L."/>
            <person name="Cai F."/>
            <person name="Druzhinina I.S."/>
            <person name="U'Ren J.M."/>
            <person name="Derntl C."/>
        </authorList>
    </citation>
    <scope>NUCLEOTIDE SEQUENCE</scope>
    <source>
        <strain evidence="2">TUCIM 5799</strain>
    </source>
</reference>
<feature type="compositionally biased region" description="Basic and acidic residues" evidence="1">
    <location>
        <begin position="319"/>
        <end position="330"/>
    </location>
</feature>
<dbReference type="EMBL" id="JAFIMR010000003">
    <property type="protein sequence ID" value="KAI1880047.1"/>
    <property type="molecule type" value="Genomic_DNA"/>
</dbReference>
<comment type="caution">
    <text evidence="2">The sequence shown here is derived from an EMBL/GenBank/DDBJ whole genome shotgun (WGS) entry which is preliminary data.</text>
</comment>
<gene>
    <name evidence="2" type="ORF">JX265_001668</name>
</gene>
<keyword evidence="3" id="KW-1185">Reference proteome</keyword>
<name>A0A9P9WVF8_9PEZI</name>
<organism evidence="2 3">
    <name type="scientific">Neoarthrinium moseri</name>
    <dbReference type="NCBI Taxonomy" id="1658444"/>
    <lineage>
        <taxon>Eukaryota</taxon>
        <taxon>Fungi</taxon>
        <taxon>Dikarya</taxon>
        <taxon>Ascomycota</taxon>
        <taxon>Pezizomycotina</taxon>
        <taxon>Sordariomycetes</taxon>
        <taxon>Xylariomycetidae</taxon>
        <taxon>Amphisphaeriales</taxon>
        <taxon>Apiosporaceae</taxon>
        <taxon>Neoarthrinium</taxon>
    </lineage>
</organism>
<dbReference type="AlphaFoldDB" id="A0A9P9WVF8"/>
<evidence type="ECO:0000313" key="2">
    <source>
        <dbReference type="EMBL" id="KAI1880047.1"/>
    </source>
</evidence>
<evidence type="ECO:0000256" key="1">
    <source>
        <dbReference type="SAM" id="MobiDB-lite"/>
    </source>
</evidence>
<sequence length="336" mass="37045">MDENAVRTQVQLALEAATHRSQPITTLREFLNFVREECLAAKACDKHETVIIDIWNQRAKLTPSTPAEASIRNSPDVEGRNALHGGPDSFPLLDEETECFKVHLYQPASALFGYAVCKYHKEPGSYIRADSMRNNKMKPGPEGLLVIQWELAGGDPNRTDHTATHTACHVLDDEKAKSIGMDVDIVLGTDCEKELVKQDHYLRNISRQNAAILEDDIQQPVTRVARDLWPLPNTSMARIASPGIDSPRFNIHFHGSAFHGPVFIGEAGLSSASEALEASGVVSTKRTSAYAPEYQARRYAVPTVDGNSCADALRGKRKAAGEHEAESVDRAKRHQI</sequence>
<accession>A0A9P9WVF8</accession>
<evidence type="ECO:0000313" key="3">
    <source>
        <dbReference type="Proteomes" id="UP000829685"/>
    </source>
</evidence>
<feature type="region of interest" description="Disordered" evidence="1">
    <location>
        <begin position="315"/>
        <end position="336"/>
    </location>
</feature>